<evidence type="ECO:0000313" key="5">
    <source>
        <dbReference type="Proteomes" id="UP000003793"/>
    </source>
</evidence>
<feature type="transmembrane region" description="Helical" evidence="2">
    <location>
        <begin position="453"/>
        <end position="473"/>
    </location>
</feature>
<dbReference type="AlphaFoldDB" id="C0B7G2"/>
<sequence>MTAVLRKHGITGGLTPEKLRLILEDLGPTYIKLGQIMSLHSDILPKSYCEELMRLHSEVTPMPFEQVAEVIRKSYGYEWNEVFQSIDVHPLGSASIAQVHRAVLKTGEDVVVKVQRQGIYKVMSRDISLLHKAAKLVPPGTIKDMVDINMVLDELWTVTQQEMNFLLEAASMEEFAQRNQDVAFVTTPRLYREYTTNHVLVMEYIDGFAINDKENLLANGYDLNEIGTKLVDNYIRQVMEDGFFHADPHPGNVRIRDGKIVWIDMGMMGRLTERDREQISNAVKGVAENDIGLIQEAVMALGEFRGKPDQSKLYEDINNLMAKYGTIDMGDIDIAEVMQDLMEVMKENKISMPHGLTMLARGLANMEGVLAEISPQINMVEIAAARMKESFLTKEQWKKEIKNDAKRLYRSLHKAMDIPSLAADILQGHMKGQTRVNLDLHTSDELSGLLRRLVRNIVMGLWVMALLISSSIICTTNMQPRLWGIPAIGAFGYLMAFAIVMYVFLSNISFQKNK</sequence>
<comment type="similarity">
    <text evidence="1">Belongs to the protein kinase superfamily. ADCK protein kinase family.</text>
</comment>
<evidence type="ECO:0000256" key="2">
    <source>
        <dbReference type="SAM" id="Phobius"/>
    </source>
</evidence>
<comment type="caution">
    <text evidence="4">The sequence shown here is derived from an EMBL/GenBank/DDBJ whole genome shotgun (WGS) entry which is preliminary data.</text>
</comment>
<evidence type="ECO:0000313" key="4">
    <source>
        <dbReference type="EMBL" id="EEG90855.1"/>
    </source>
</evidence>
<gene>
    <name evidence="4" type="ORF">COPCOM_01083</name>
</gene>
<reference evidence="4 5" key="2">
    <citation type="submission" date="2009-03" db="EMBL/GenBank/DDBJ databases">
        <title>Draft genome sequence of Coprococcus comes (ATCC 27758).</title>
        <authorList>
            <person name="Sudarsanam P."/>
            <person name="Ley R."/>
            <person name="Guruge J."/>
            <person name="Turnbaugh P.J."/>
            <person name="Mahowald M."/>
            <person name="Liep D."/>
            <person name="Gordon J."/>
        </authorList>
    </citation>
    <scope>NUCLEOTIDE SEQUENCE [LARGE SCALE GENOMIC DNA]</scope>
    <source>
        <strain evidence="4 5">ATCC 27758</strain>
    </source>
</reference>
<evidence type="ECO:0000256" key="1">
    <source>
        <dbReference type="ARBA" id="ARBA00009670"/>
    </source>
</evidence>
<protein>
    <submittedName>
        <fullName evidence="4">ABC1 family protein</fullName>
    </submittedName>
</protein>
<dbReference type="EMBL" id="ABVR01000037">
    <property type="protein sequence ID" value="EEG90855.1"/>
    <property type="molecule type" value="Genomic_DNA"/>
</dbReference>
<dbReference type="PANTHER" id="PTHR10566">
    <property type="entry name" value="CHAPERONE-ACTIVITY OF BC1 COMPLEX CABC1 -RELATED"/>
    <property type="match status" value="1"/>
</dbReference>
<reference evidence="4 5" key="1">
    <citation type="submission" date="2009-02" db="EMBL/GenBank/DDBJ databases">
        <authorList>
            <person name="Fulton L."/>
            <person name="Clifton S."/>
            <person name="Fulton B."/>
            <person name="Xu J."/>
            <person name="Minx P."/>
            <person name="Pepin K.H."/>
            <person name="Johnson M."/>
            <person name="Bhonagiri V."/>
            <person name="Nash W.E."/>
            <person name="Mardis E.R."/>
            <person name="Wilson R.K."/>
        </authorList>
    </citation>
    <scope>NUCLEOTIDE SEQUENCE [LARGE SCALE GENOMIC DNA]</scope>
    <source>
        <strain evidence="4 5">ATCC 27758</strain>
    </source>
</reference>
<organism evidence="4 5">
    <name type="scientific">Coprococcus comes ATCC 27758</name>
    <dbReference type="NCBI Taxonomy" id="470146"/>
    <lineage>
        <taxon>Bacteria</taxon>
        <taxon>Bacillati</taxon>
        <taxon>Bacillota</taxon>
        <taxon>Clostridia</taxon>
        <taxon>Lachnospirales</taxon>
        <taxon>Lachnospiraceae</taxon>
        <taxon>Coprococcus</taxon>
    </lineage>
</organism>
<evidence type="ECO:0000259" key="3">
    <source>
        <dbReference type="Pfam" id="PF03109"/>
    </source>
</evidence>
<feature type="domain" description="ABC1 atypical kinase-like" evidence="3">
    <location>
        <begin position="54"/>
        <end position="296"/>
    </location>
</feature>
<dbReference type="Proteomes" id="UP000003793">
    <property type="component" value="Unassembled WGS sequence"/>
</dbReference>
<feature type="transmembrane region" description="Helical" evidence="2">
    <location>
        <begin position="485"/>
        <end position="505"/>
    </location>
</feature>
<dbReference type="SUPFAM" id="SSF56112">
    <property type="entry name" value="Protein kinase-like (PK-like)"/>
    <property type="match status" value="1"/>
</dbReference>
<dbReference type="InterPro" id="IPR050154">
    <property type="entry name" value="UbiB_kinase"/>
</dbReference>
<dbReference type="HOGENOM" id="CLU_006533_0_2_9"/>
<keyword evidence="2" id="KW-0812">Transmembrane</keyword>
<dbReference type="InterPro" id="IPR011009">
    <property type="entry name" value="Kinase-like_dom_sf"/>
</dbReference>
<dbReference type="PANTHER" id="PTHR10566:SF113">
    <property type="entry name" value="PROTEIN ACTIVITY OF BC1 COMPLEX KINASE 7, CHLOROPLASTIC"/>
    <property type="match status" value="1"/>
</dbReference>
<keyword evidence="2" id="KW-1133">Transmembrane helix</keyword>
<dbReference type="Pfam" id="PF03109">
    <property type="entry name" value="ABC1"/>
    <property type="match status" value="1"/>
</dbReference>
<dbReference type="InterPro" id="IPR004147">
    <property type="entry name" value="ABC1_dom"/>
</dbReference>
<proteinExistence type="inferred from homology"/>
<keyword evidence="2" id="KW-0472">Membrane</keyword>
<accession>C0B7G2</accession>
<dbReference type="CDD" id="cd05121">
    <property type="entry name" value="ABC1_ADCK3-like"/>
    <property type="match status" value="1"/>
</dbReference>
<name>C0B7G2_9FIRM</name>